<dbReference type="OrthoDB" id="6140090at2759"/>
<evidence type="ECO:0000313" key="1">
    <source>
        <dbReference type="EMBL" id="KAF6033261.1"/>
    </source>
</evidence>
<name>A0A7J7K5U0_BUGNE</name>
<proteinExistence type="predicted"/>
<dbReference type="PANTHER" id="PTHR45913:SF22">
    <property type="entry name" value="SCAN BOX DOMAIN-CONTAINING PROTEIN"/>
    <property type="match status" value="1"/>
</dbReference>
<protein>
    <submittedName>
        <fullName evidence="1">Uncharacterized protein</fullName>
    </submittedName>
</protein>
<organism evidence="1 2">
    <name type="scientific">Bugula neritina</name>
    <name type="common">Brown bryozoan</name>
    <name type="synonym">Sertularia neritina</name>
    <dbReference type="NCBI Taxonomy" id="10212"/>
    <lineage>
        <taxon>Eukaryota</taxon>
        <taxon>Metazoa</taxon>
        <taxon>Spiralia</taxon>
        <taxon>Lophotrochozoa</taxon>
        <taxon>Bryozoa</taxon>
        <taxon>Gymnolaemata</taxon>
        <taxon>Cheilostomatida</taxon>
        <taxon>Flustrina</taxon>
        <taxon>Buguloidea</taxon>
        <taxon>Bugulidae</taxon>
        <taxon>Bugula</taxon>
    </lineage>
</organism>
<gene>
    <name evidence="1" type="ORF">EB796_008440</name>
</gene>
<evidence type="ECO:0000313" key="2">
    <source>
        <dbReference type="Proteomes" id="UP000593567"/>
    </source>
</evidence>
<reference evidence="1" key="1">
    <citation type="submission" date="2020-06" db="EMBL/GenBank/DDBJ databases">
        <title>Draft genome of Bugula neritina, a colonial animal packing powerful symbionts and potential medicines.</title>
        <authorList>
            <person name="Rayko M."/>
        </authorList>
    </citation>
    <scope>NUCLEOTIDE SEQUENCE [LARGE SCALE GENOMIC DNA]</scope>
    <source>
        <strain evidence="1">Kwan_BN1</strain>
    </source>
</reference>
<dbReference type="Proteomes" id="UP000593567">
    <property type="component" value="Unassembled WGS sequence"/>
</dbReference>
<sequence length="151" mass="17515">MSKAKKRIYNNSYLEYGFSYITKYNLQLPQCVICFKTLSNDSMKPFQLKQHLQKTYSTLADEGREFFESKERQAKRCRLDASGHMHVQNHAIVEASYVASFRIAQSKKPHTIGETLIKPCMLDCASIVLGKPAEQKLPKHFTFQQHCEETY</sequence>
<comment type="caution">
    <text evidence="1">The sequence shown here is derived from an EMBL/GenBank/DDBJ whole genome shotgun (WGS) entry which is preliminary data.</text>
</comment>
<dbReference type="EMBL" id="VXIV02001411">
    <property type="protein sequence ID" value="KAF6033261.1"/>
    <property type="molecule type" value="Genomic_DNA"/>
</dbReference>
<dbReference type="PANTHER" id="PTHR45913">
    <property type="entry name" value="EPM2A-INTERACTING PROTEIN 1"/>
    <property type="match status" value="1"/>
</dbReference>
<keyword evidence="2" id="KW-1185">Reference proteome</keyword>
<dbReference type="AlphaFoldDB" id="A0A7J7K5U0"/>
<accession>A0A7J7K5U0</accession>